<keyword evidence="5 9" id="KW-0812">Transmembrane</keyword>
<evidence type="ECO:0000313" key="13">
    <source>
        <dbReference type="Proteomes" id="UP001235849"/>
    </source>
</evidence>
<keyword evidence="7" id="KW-0406">Ion transport</keyword>
<feature type="transmembrane region" description="Helical" evidence="9">
    <location>
        <begin position="65"/>
        <end position="82"/>
    </location>
</feature>
<organism evidence="12 13">
    <name type="scientific">Roseofilum capinflatum BLCC-M114</name>
    <dbReference type="NCBI Taxonomy" id="3022440"/>
    <lineage>
        <taxon>Bacteria</taxon>
        <taxon>Bacillati</taxon>
        <taxon>Cyanobacteriota</taxon>
        <taxon>Cyanophyceae</taxon>
        <taxon>Desertifilales</taxon>
        <taxon>Desertifilaceae</taxon>
        <taxon>Roseofilum</taxon>
        <taxon>Roseofilum capinflatum</taxon>
    </lineage>
</organism>
<sequence>MEHFPTWVAENPIASFTLLLFASLTVPPLVERLKLPGLVGLLLAGVILGPYGLQLLDPKTETLKLLSDIGKIYLMFVAGLEIDRAAFRQTRNRSLKFGLTTFLVPLIAGTLVGQLFGFGLNASLLIGSLLASHTLLAYPLIQQFGVVRNPAIAVTVGATIFTDVSALLVLAICVSIHQGQFSWMSLILQLVSLAIYAAAVLIGLDRLGREYFERSGNEEGNQFLFVLVALFLASVGTQIIQIENIVGAFLAGVAINDVLGHGPVKEKVEFVGAVLFIPFFFVSMGLLIDIQTFLYTLANEPILVMAIAGSLIGSKFIAAWIVKGLDRYTWIETLTMWSLSLPQVAATLAAALVGFQVGLLTEAVFNSVIVLMLVTSILGPVLTERFAQQLTLSGDKPTSRDVQKDTFSTSHPLAIVVPVTNPATEPNLMAMASLLVQQQGGRVMPLAIAQTSSSLTDPRFLETLSQKRSVLQHAAQHSLNLGVETRPLLRIDLDIALGICHAAKEQEADLVLMGYGDITTLQARLLGNIIDQVFQGSPCPVAVMRLLASPSELTRILVFIWDASPDTLRLIAFAQSIATANQGTVTLKYLISPTTSPEKQAELELQLQQNLGFEFQDRPLILNIEAIANTHPATVILETARNVDLMILNARDIHPGKGLILNDWATPIIQGINCSMILVSVPN</sequence>
<evidence type="ECO:0000256" key="6">
    <source>
        <dbReference type="ARBA" id="ARBA00022989"/>
    </source>
</evidence>
<dbReference type="EMBL" id="JAQOSO010000055">
    <property type="protein sequence ID" value="MDJ1174405.1"/>
    <property type="molecule type" value="Genomic_DNA"/>
</dbReference>
<dbReference type="PANTHER" id="PTHR43562">
    <property type="entry name" value="NAPA-TYPE SODIUM/HYDROGEN ANTIPORTER"/>
    <property type="match status" value="1"/>
</dbReference>
<feature type="transmembrane region" description="Helical" evidence="9">
    <location>
        <begin position="35"/>
        <end position="53"/>
    </location>
</feature>
<feature type="transmembrane region" description="Helical" evidence="9">
    <location>
        <begin position="224"/>
        <end position="250"/>
    </location>
</feature>
<feature type="transmembrane region" description="Helical" evidence="9">
    <location>
        <begin position="183"/>
        <end position="204"/>
    </location>
</feature>
<keyword evidence="8 9" id="KW-0472">Membrane</keyword>
<evidence type="ECO:0000256" key="8">
    <source>
        <dbReference type="ARBA" id="ARBA00023136"/>
    </source>
</evidence>
<dbReference type="Proteomes" id="UP001235849">
    <property type="component" value="Unassembled WGS sequence"/>
</dbReference>
<keyword evidence="3" id="KW-0813">Transport</keyword>
<evidence type="ECO:0000256" key="7">
    <source>
        <dbReference type="ARBA" id="ARBA00023065"/>
    </source>
</evidence>
<dbReference type="RefSeq" id="WP_283766735.1">
    <property type="nucleotide sequence ID" value="NZ_JAQOSO010000055.1"/>
</dbReference>
<feature type="domain" description="UspA" evidence="10">
    <location>
        <begin position="415"/>
        <end position="545"/>
    </location>
</feature>
<gene>
    <name evidence="12" type="ORF">PMG25_09915</name>
</gene>
<dbReference type="PANTHER" id="PTHR43562:SF4">
    <property type="entry name" value="NA(+)_H(+) ANTIPORTER NHAS5"/>
    <property type="match status" value="1"/>
</dbReference>
<feature type="domain" description="Cation/H+ exchanger transmembrane" evidence="11">
    <location>
        <begin position="22"/>
        <end position="382"/>
    </location>
</feature>
<comment type="similarity">
    <text evidence="2">Belongs to the monovalent cation:proton antiporter 2 (CPA2) transporter (TC 2.A.37) family.</text>
</comment>
<proteinExistence type="inferred from homology"/>
<feature type="domain" description="UspA" evidence="10">
    <location>
        <begin position="555"/>
        <end position="679"/>
    </location>
</feature>
<dbReference type="InterPro" id="IPR006153">
    <property type="entry name" value="Cation/H_exchanger_TM"/>
</dbReference>
<feature type="transmembrane region" description="Helical" evidence="9">
    <location>
        <begin position="153"/>
        <end position="177"/>
    </location>
</feature>
<comment type="subcellular location">
    <subcellularLocation>
        <location evidence="1">Membrane</location>
        <topology evidence="1">Multi-pass membrane protein</topology>
    </subcellularLocation>
</comment>
<dbReference type="InterPro" id="IPR038770">
    <property type="entry name" value="Na+/solute_symporter_sf"/>
</dbReference>
<keyword evidence="13" id="KW-1185">Reference proteome</keyword>
<protein>
    <submittedName>
        <fullName evidence="12">Cation:proton antiporter</fullName>
    </submittedName>
</protein>
<evidence type="ECO:0000259" key="10">
    <source>
        <dbReference type="Pfam" id="PF00582"/>
    </source>
</evidence>
<comment type="caution">
    <text evidence="12">The sequence shown here is derived from an EMBL/GenBank/DDBJ whole genome shotgun (WGS) entry which is preliminary data.</text>
</comment>
<feature type="transmembrane region" description="Helical" evidence="9">
    <location>
        <begin position="334"/>
        <end position="357"/>
    </location>
</feature>
<keyword evidence="6 9" id="KW-1133">Transmembrane helix</keyword>
<evidence type="ECO:0000256" key="2">
    <source>
        <dbReference type="ARBA" id="ARBA00005551"/>
    </source>
</evidence>
<feature type="transmembrane region" description="Helical" evidence="9">
    <location>
        <begin position="302"/>
        <end position="322"/>
    </location>
</feature>
<dbReference type="SUPFAM" id="SSF52402">
    <property type="entry name" value="Adenine nucleotide alpha hydrolases-like"/>
    <property type="match status" value="2"/>
</dbReference>
<dbReference type="Pfam" id="PF00999">
    <property type="entry name" value="Na_H_Exchanger"/>
    <property type="match status" value="1"/>
</dbReference>
<dbReference type="InterPro" id="IPR006016">
    <property type="entry name" value="UspA"/>
</dbReference>
<dbReference type="Gene3D" id="3.40.50.12370">
    <property type="match status" value="1"/>
</dbReference>
<accession>A0ABT7B5F7</accession>
<feature type="transmembrane region" description="Helical" evidence="9">
    <location>
        <begin position="270"/>
        <end position="290"/>
    </location>
</feature>
<evidence type="ECO:0000256" key="1">
    <source>
        <dbReference type="ARBA" id="ARBA00004141"/>
    </source>
</evidence>
<dbReference type="Pfam" id="PF00582">
    <property type="entry name" value="Usp"/>
    <property type="match status" value="2"/>
</dbReference>
<evidence type="ECO:0000313" key="12">
    <source>
        <dbReference type="EMBL" id="MDJ1174405.1"/>
    </source>
</evidence>
<feature type="transmembrane region" description="Helical" evidence="9">
    <location>
        <begin position="94"/>
        <end position="116"/>
    </location>
</feature>
<dbReference type="Gene3D" id="1.20.1530.20">
    <property type="match status" value="1"/>
</dbReference>
<evidence type="ECO:0000256" key="4">
    <source>
        <dbReference type="ARBA" id="ARBA00022449"/>
    </source>
</evidence>
<keyword evidence="4" id="KW-0050">Antiport</keyword>
<name>A0ABT7B5F7_9CYAN</name>
<evidence type="ECO:0000259" key="11">
    <source>
        <dbReference type="Pfam" id="PF00999"/>
    </source>
</evidence>
<feature type="transmembrane region" description="Helical" evidence="9">
    <location>
        <begin position="122"/>
        <end position="141"/>
    </location>
</feature>
<evidence type="ECO:0000256" key="9">
    <source>
        <dbReference type="SAM" id="Phobius"/>
    </source>
</evidence>
<feature type="transmembrane region" description="Helical" evidence="9">
    <location>
        <begin position="12"/>
        <end position="30"/>
    </location>
</feature>
<feature type="transmembrane region" description="Helical" evidence="9">
    <location>
        <begin position="364"/>
        <end position="382"/>
    </location>
</feature>
<evidence type="ECO:0000256" key="5">
    <source>
        <dbReference type="ARBA" id="ARBA00022692"/>
    </source>
</evidence>
<reference evidence="12 13" key="1">
    <citation type="submission" date="2023-01" db="EMBL/GenBank/DDBJ databases">
        <title>Novel diversity within Roseofilum (Cyanobacteria; Desertifilaceae) from marine benthic mats with descriptions of four novel species.</title>
        <authorList>
            <person name="Wang Y."/>
            <person name="Berthold D.E."/>
            <person name="Hu J."/>
            <person name="Lefler F.W."/>
            <person name="Laughinghouse H.D. IV."/>
        </authorList>
    </citation>
    <scope>NUCLEOTIDE SEQUENCE [LARGE SCALE GENOMIC DNA]</scope>
    <source>
        <strain evidence="12 13">BLCC-M114</strain>
    </source>
</reference>
<evidence type="ECO:0000256" key="3">
    <source>
        <dbReference type="ARBA" id="ARBA00022448"/>
    </source>
</evidence>